<dbReference type="RefSeq" id="WP_253654747.1">
    <property type="nucleotide sequence ID" value="NZ_BAAAOE010000002.1"/>
</dbReference>
<dbReference type="PRINTS" id="PR00455">
    <property type="entry name" value="HTHTETR"/>
</dbReference>
<dbReference type="InterPro" id="IPR001647">
    <property type="entry name" value="HTH_TetR"/>
</dbReference>
<gene>
    <name evidence="4" type="ORF">LX12_002361</name>
</gene>
<dbReference type="EMBL" id="JAMTCG010000004">
    <property type="protein sequence ID" value="MCP2161166.1"/>
    <property type="molecule type" value="Genomic_DNA"/>
</dbReference>
<sequence length="188" mass="20220">MPPSRRDADATRGALLAAARDRFARSGFAATTVRAIATDAGVDPALIVRYFGGKRGLYDAAVQVDLDLPDFTDVRRDELGRAVVEAFLDRWDGDAGEPLRVLLGAAGTDGEAADRMRATFDHQVRPAIAAARIARGGAPHVEVVVATLIGLATLRYLVRVPEVVALSRRQIVDRFAPTVQWHLTGHGD</sequence>
<dbReference type="SUPFAM" id="SSF48498">
    <property type="entry name" value="Tetracyclin repressor-like, C-terminal domain"/>
    <property type="match status" value="1"/>
</dbReference>
<organism evidence="4 5">
    <name type="scientific">Williamsia serinedens</name>
    <dbReference type="NCBI Taxonomy" id="391736"/>
    <lineage>
        <taxon>Bacteria</taxon>
        <taxon>Bacillati</taxon>
        <taxon>Actinomycetota</taxon>
        <taxon>Actinomycetes</taxon>
        <taxon>Mycobacteriales</taxon>
        <taxon>Nocardiaceae</taxon>
        <taxon>Williamsia</taxon>
    </lineage>
</organism>
<keyword evidence="5" id="KW-1185">Reference proteome</keyword>
<dbReference type="PROSITE" id="PS50977">
    <property type="entry name" value="HTH_TETR_2"/>
    <property type="match status" value="1"/>
</dbReference>
<dbReference type="Pfam" id="PF00440">
    <property type="entry name" value="TetR_N"/>
    <property type="match status" value="1"/>
</dbReference>
<protein>
    <submittedName>
        <fullName evidence="4">Transcriptional regulator, TetR family</fullName>
    </submittedName>
</protein>
<proteinExistence type="predicted"/>
<comment type="caution">
    <text evidence="4">The sequence shown here is derived from an EMBL/GenBank/DDBJ whole genome shotgun (WGS) entry which is preliminary data.</text>
</comment>
<dbReference type="PANTHER" id="PTHR30055">
    <property type="entry name" value="HTH-TYPE TRANSCRIPTIONAL REGULATOR RUTR"/>
    <property type="match status" value="1"/>
</dbReference>
<feature type="domain" description="HTH tetR-type" evidence="3">
    <location>
        <begin position="9"/>
        <end position="69"/>
    </location>
</feature>
<dbReference type="Proteomes" id="UP001205740">
    <property type="component" value="Unassembled WGS sequence"/>
</dbReference>
<evidence type="ECO:0000259" key="3">
    <source>
        <dbReference type="PROSITE" id="PS50977"/>
    </source>
</evidence>
<dbReference type="Gene3D" id="1.10.357.10">
    <property type="entry name" value="Tetracycline Repressor, domain 2"/>
    <property type="match status" value="1"/>
</dbReference>
<dbReference type="InterPro" id="IPR036271">
    <property type="entry name" value="Tet_transcr_reg_TetR-rel_C_sf"/>
</dbReference>
<dbReference type="SUPFAM" id="SSF46689">
    <property type="entry name" value="Homeodomain-like"/>
    <property type="match status" value="1"/>
</dbReference>
<evidence type="ECO:0000313" key="5">
    <source>
        <dbReference type="Proteomes" id="UP001205740"/>
    </source>
</evidence>
<dbReference type="PANTHER" id="PTHR30055:SF235">
    <property type="entry name" value="TRANSCRIPTIONAL REGULATORY PROTEIN"/>
    <property type="match status" value="1"/>
</dbReference>
<reference evidence="4 5" key="1">
    <citation type="submission" date="2022-06" db="EMBL/GenBank/DDBJ databases">
        <title>Genomic Encyclopedia of Archaeal and Bacterial Type Strains, Phase II (KMG-II): from individual species to whole genera.</title>
        <authorList>
            <person name="Goeker M."/>
        </authorList>
    </citation>
    <scope>NUCLEOTIDE SEQUENCE [LARGE SCALE GENOMIC DNA]</scope>
    <source>
        <strain evidence="4 5">DSM 45037</strain>
    </source>
</reference>
<name>A0ABT1H1Q6_9NOCA</name>
<dbReference type="Pfam" id="PF17920">
    <property type="entry name" value="TetR_C_16"/>
    <property type="match status" value="1"/>
</dbReference>
<evidence type="ECO:0000256" key="2">
    <source>
        <dbReference type="PROSITE-ProRule" id="PRU00335"/>
    </source>
</evidence>
<evidence type="ECO:0000313" key="4">
    <source>
        <dbReference type="EMBL" id="MCP2161166.1"/>
    </source>
</evidence>
<dbReference type="InterPro" id="IPR050109">
    <property type="entry name" value="HTH-type_TetR-like_transc_reg"/>
</dbReference>
<evidence type="ECO:0000256" key="1">
    <source>
        <dbReference type="ARBA" id="ARBA00023125"/>
    </source>
</evidence>
<dbReference type="InterPro" id="IPR009057">
    <property type="entry name" value="Homeodomain-like_sf"/>
</dbReference>
<keyword evidence="1 2" id="KW-0238">DNA-binding</keyword>
<dbReference type="InterPro" id="IPR041678">
    <property type="entry name" value="TetR_C_16"/>
</dbReference>
<accession>A0ABT1H1Q6</accession>
<dbReference type="Gene3D" id="1.10.10.60">
    <property type="entry name" value="Homeodomain-like"/>
    <property type="match status" value="1"/>
</dbReference>
<feature type="DNA-binding region" description="H-T-H motif" evidence="2">
    <location>
        <begin position="32"/>
        <end position="51"/>
    </location>
</feature>